<comment type="caution">
    <text evidence="1">The sequence shown here is derived from an EMBL/GenBank/DDBJ whole genome shotgun (WGS) entry which is preliminary data.</text>
</comment>
<gene>
    <name evidence="1" type="ORF">LCGC14_1008660</name>
</gene>
<dbReference type="AlphaFoldDB" id="A0A0F9N0Z9"/>
<sequence length="183" mass="19658">MHNHTLLKKAMGLSLVGLVTVSLVGCGEFSYKRGASVRDFQQEKDVCATNTNTEAQTKKCLKENGWIVLDLDNKANEAAAETGSSANKAVIHGSYANSSPNQFAAEDIVIPEEERAPLPADPTKSVSVGSWWKAGAGPDQLMADGEACKSGLSAEHTINRNFSKVTVGFIECMADKGWKVWLN</sequence>
<reference evidence="1" key="1">
    <citation type="journal article" date="2015" name="Nature">
        <title>Complex archaea that bridge the gap between prokaryotes and eukaryotes.</title>
        <authorList>
            <person name="Spang A."/>
            <person name="Saw J.H."/>
            <person name="Jorgensen S.L."/>
            <person name="Zaremba-Niedzwiedzka K."/>
            <person name="Martijn J."/>
            <person name="Lind A.E."/>
            <person name="van Eijk R."/>
            <person name="Schleper C."/>
            <person name="Guy L."/>
            <person name="Ettema T.J."/>
        </authorList>
    </citation>
    <scope>NUCLEOTIDE SEQUENCE</scope>
</reference>
<organism evidence="1">
    <name type="scientific">marine sediment metagenome</name>
    <dbReference type="NCBI Taxonomy" id="412755"/>
    <lineage>
        <taxon>unclassified sequences</taxon>
        <taxon>metagenomes</taxon>
        <taxon>ecological metagenomes</taxon>
    </lineage>
</organism>
<protein>
    <submittedName>
        <fullName evidence="1">Uncharacterized protein</fullName>
    </submittedName>
</protein>
<name>A0A0F9N0Z9_9ZZZZ</name>
<accession>A0A0F9N0Z9</accession>
<evidence type="ECO:0000313" key="1">
    <source>
        <dbReference type="EMBL" id="KKN13205.1"/>
    </source>
</evidence>
<dbReference type="EMBL" id="LAZR01003948">
    <property type="protein sequence ID" value="KKN13205.1"/>
    <property type="molecule type" value="Genomic_DNA"/>
</dbReference>
<proteinExistence type="predicted"/>